<dbReference type="EMBL" id="JBHTHX010000049">
    <property type="protein sequence ID" value="MFD0883561.1"/>
    <property type="molecule type" value="Genomic_DNA"/>
</dbReference>
<comment type="caution">
    <text evidence="2">The sequence shown here is derived from an EMBL/GenBank/DDBJ whole genome shotgun (WGS) entry which is preliminary data.</text>
</comment>
<evidence type="ECO:0000313" key="3">
    <source>
        <dbReference type="Proteomes" id="UP001597024"/>
    </source>
</evidence>
<organism evidence="2 3">
    <name type="scientific">Streptosporangium algeriense</name>
    <dbReference type="NCBI Taxonomy" id="1682748"/>
    <lineage>
        <taxon>Bacteria</taxon>
        <taxon>Bacillati</taxon>
        <taxon>Actinomycetota</taxon>
        <taxon>Actinomycetes</taxon>
        <taxon>Streptosporangiales</taxon>
        <taxon>Streptosporangiaceae</taxon>
        <taxon>Streptosporangium</taxon>
    </lineage>
</organism>
<sequence>MAAIVRSTETSVLHGSGSARRDAAEPGDLLLAFHSADGGGTSEMSMPGWDSVATIPGGPWAGTRIWRRTATASEPTEYSVTQRSTADGTVVIVAIRGGKATGIVVVPDGSGTTAPAASPPSASGLEFRYAAGLTQFGAYLSWSVPSGYTERADVQADVWTSAVLASKALTSNRPVDAVELTPSTGLYVSHAVTVIVASSGEGGSGGPPPTPPVFPAFTPARGSALYRYTVHDLLTGAYKDDIYPRDVYFDKRIGEPGVFNATLPIPNRQVAEQVAHVIPRTPQDLSTGPGAVVIHVWRDGALWGVYWLTAARPARSRGQKPAISLRGSTLDAYLHQVALHEDLNLEDDQIVNARDLITHMQTAPIVPSANIGLSLQGGSSGTVRPLAAKADDFYGKVLADYARVSGGFETMVNAVVTEAGIERRWVWGAPTLGWGGEHIFQEAENGGDILDWSEEFDVLRGGGIRVKVRGGTPPATDVTQDSGPVTTDWTASAPHVAAGWARMDRLLDHPAASTDMNTLEAYAARWMATSAGGSWVRSFTVALGAHPTIHPNLLGDRARMVMTNEWHPRMNGAASYDVSERLIGLGITPEARGRKEEAQLILESSAGGV</sequence>
<reference evidence="3" key="1">
    <citation type="journal article" date="2019" name="Int. J. Syst. Evol. Microbiol.">
        <title>The Global Catalogue of Microorganisms (GCM) 10K type strain sequencing project: providing services to taxonomists for standard genome sequencing and annotation.</title>
        <authorList>
            <consortium name="The Broad Institute Genomics Platform"/>
            <consortium name="The Broad Institute Genome Sequencing Center for Infectious Disease"/>
            <person name="Wu L."/>
            <person name="Ma J."/>
        </authorList>
    </citation>
    <scope>NUCLEOTIDE SEQUENCE [LARGE SCALE GENOMIC DNA]</scope>
    <source>
        <strain evidence="3">CCUG 62974</strain>
    </source>
</reference>
<feature type="region of interest" description="Disordered" evidence="1">
    <location>
        <begin position="1"/>
        <end position="22"/>
    </location>
</feature>
<name>A0ABW3DJN4_9ACTN</name>
<accession>A0ABW3DJN4</accession>
<evidence type="ECO:0000313" key="2">
    <source>
        <dbReference type="EMBL" id="MFD0883561.1"/>
    </source>
</evidence>
<keyword evidence="3" id="KW-1185">Reference proteome</keyword>
<proteinExistence type="predicted"/>
<evidence type="ECO:0008006" key="4">
    <source>
        <dbReference type="Google" id="ProtNLM"/>
    </source>
</evidence>
<gene>
    <name evidence="2" type="ORF">ACFQ08_03170</name>
</gene>
<dbReference type="Proteomes" id="UP001597024">
    <property type="component" value="Unassembled WGS sequence"/>
</dbReference>
<evidence type="ECO:0000256" key="1">
    <source>
        <dbReference type="SAM" id="MobiDB-lite"/>
    </source>
</evidence>
<protein>
    <recommendedName>
        <fullName evidence="4">Minor tail protein</fullName>
    </recommendedName>
</protein>